<organism evidence="1 2">
    <name type="scientific">Candidatus Electronema aureum</name>
    <dbReference type="NCBI Taxonomy" id="2005002"/>
    <lineage>
        <taxon>Bacteria</taxon>
        <taxon>Pseudomonadati</taxon>
        <taxon>Thermodesulfobacteriota</taxon>
        <taxon>Desulfobulbia</taxon>
        <taxon>Desulfobulbales</taxon>
        <taxon>Desulfobulbaceae</taxon>
        <taxon>Candidatus Electronema</taxon>
    </lineage>
</organism>
<dbReference type="AlphaFoldDB" id="A0A521G4B2"/>
<dbReference type="Proteomes" id="UP000316238">
    <property type="component" value="Unassembled WGS sequence"/>
</dbReference>
<evidence type="ECO:0000313" key="1">
    <source>
        <dbReference type="EMBL" id="TAA75864.1"/>
    </source>
</evidence>
<dbReference type="SUPFAM" id="SSF51219">
    <property type="entry name" value="TRAP-like"/>
    <property type="match status" value="1"/>
</dbReference>
<dbReference type="Gene3D" id="3.60.160.10">
    <property type="entry name" value="Mitochondrial biogenesis AIM24"/>
    <property type="match status" value="1"/>
</dbReference>
<dbReference type="PANTHER" id="PTHR38074">
    <property type="entry name" value="ALTERED INHERITANCE OF MITOCHONDRIA PROTEIN 24, MITOCHONDRIAL"/>
    <property type="match status" value="1"/>
</dbReference>
<protein>
    <submittedName>
        <fullName evidence="1">Conserved protein, AIM24 family</fullName>
    </submittedName>
</protein>
<evidence type="ECO:0000313" key="2">
    <source>
        <dbReference type="Proteomes" id="UP000316238"/>
    </source>
</evidence>
<gene>
    <name evidence="1" type="ORF">CDV28_103103</name>
</gene>
<comment type="caution">
    <text evidence="1">The sequence shown here is derived from an EMBL/GenBank/DDBJ whole genome shotgun (WGS) entry which is preliminary data.</text>
</comment>
<sequence length="266" mass="29199">MNESDIFEVVETEQIPGAKFEVVQYKSLKGSDNLYVAEKVFFANKADIHLKMIRVTLERSEILIEPGALYFMKGDLQLKSDIQQGLSKGLMRKFTTGETLFQSRIKGSGEVYLEPTFGHYSLFNIEEDGLIVDKGAFYCASADLEVTAKMQGNVSSALFGGEGLFQTQIKGTGVVVLVSPVPTAELLIYQLKSGEKLSVDGSFAFARTASVEFRAEKSGKSFLQSATSGEGLLQTFTGPGMVWIAPTEEVYKRLGAFNTSMYPVTR</sequence>
<accession>A0A521G4B2</accession>
<keyword evidence="2" id="KW-1185">Reference proteome</keyword>
<dbReference type="EMBL" id="NQJD01000003">
    <property type="protein sequence ID" value="TAA75864.1"/>
    <property type="molecule type" value="Genomic_DNA"/>
</dbReference>
<proteinExistence type="predicted"/>
<dbReference type="InterPro" id="IPR002838">
    <property type="entry name" value="AIM24"/>
</dbReference>
<reference evidence="1" key="1">
    <citation type="submission" date="2017-07" db="EMBL/GenBank/DDBJ databases">
        <title>The cable genome - Insights into the physiology and evolution of filamentous bacteria capable of sulfide oxidation via long distance electron transfer.</title>
        <authorList>
            <person name="Thorup C."/>
            <person name="Bjerg J.T."/>
            <person name="Schreiber L."/>
            <person name="Nielsen L.P."/>
            <person name="Kjeldsen K.U."/>
            <person name="Boesen T."/>
            <person name="Boggild A."/>
            <person name="Meysman F."/>
            <person name="Geelhoed J."/>
            <person name="Schramm A."/>
        </authorList>
    </citation>
    <scope>NUCLEOTIDE SEQUENCE [LARGE SCALE GENOMIC DNA]</scope>
    <source>
        <strain evidence="1">GS</strain>
    </source>
</reference>
<dbReference type="Pfam" id="PF01987">
    <property type="entry name" value="AIM24"/>
    <property type="match status" value="1"/>
</dbReference>
<dbReference type="InterPro" id="IPR036983">
    <property type="entry name" value="AIM24_sf"/>
</dbReference>
<name>A0A521G4B2_9BACT</name>
<dbReference type="PANTHER" id="PTHR38074:SF1">
    <property type="entry name" value="ALTERED INHERITANCE OF MITOCHONDRIA PROTEIN 24, MITOCHONDRIAL"/>
    <property type="match status" value="1"/>
</dbReference>
<dbReference type="InterPro" id="IPR016031">
    <property type="entry name" value="Trp_RNA-bd_attenuator-like_dom"/>
</dbReference>